<gene>
    <name evidence="1" type="ORF">T265_06457</name>
</gene>
<organism evidence="1 2">
    <name type="scientific">Opisthorchis viverrini</name>
    <name type="common">Southeast Asian liver fluke</name>
    <dbReference type="NCBI Taxonomy" id="6198"/>
    <lineage>
        <taxon>Eukaryota</taxon>
        <taxon>Metazoa</taxon>
        <taxon>Spiralia</taxon>
        <taxon>Lophotrochozoa</taxon>
        <taxon>Platyhelminthes</taxon>
        <taxon>Trematoda</taxon>
        <taxon>Digenea</taxon>
        <taxon>Opisthorchiida</taxon>
        <taxon>Opisthorchiata</taxon>
        <taxon>Opisthorchiidae</taxon>
        <taxon>Opisthorchis</taxon>
    </lineage>
</organism>
<evidence type="ECO:0000313" key="1">
    <source>
        <dbReference type="EMBL" id="KER26262.1"/>
    </source>
</evidence>
<dbReference type="GeneID" id="20320636"/>
<dbReference type="AlphaFoldDB" id="A0A074ZKH4"/>
<proteinExistence type="predicted"/>
<dbReference type="RefSeq" id="XP_009169989.1">
    <property type="nucleotide sequence ID" value="XM_009171725.1"/>
</dbReference>
<name>A0A074ZKH4_OPIVI</name>
<evidence type="ECO:0000313" key="2">
    <source>
        <dbReference type="Proteomes" id="UP000054324"/>
    </source>
</evidence>
<sequence length="143" mass="16726">MVILRRAVAYHPAPRQPVEVLRTLVEKHVPMSSYIVVQPINVKEQFLFTKYSEFQLNLSKQQNTQRTRYWLYPMRLNDGLGLLDLAIALNERIHDTLQSLFQNSDSPLAEALYLIGPAPDVNRRHLTILEKLYKHKPEYLEIS</sequence>
<dbReference type="CTD" id="20320636"/>
<reference evidence="1 2" key="1">
    <citation type="submission" date="2013-11" db="EMBL/GenBank/DDBJ databases">
        <title>Opisthorchis viverrini - life in the bile duct.</title>
        <authorList>
            <person name="Young N.D."/>
            <person name="Nagarajan N."/>
            <person name="Lin S.J."/>
            <person name="Korhonen P.K."/>
            <person name="Jex A.R."/>
            <person name="Hall R.S."/>
            <person name="Safavi-Hemami H."/>
            <person name="Kaewkong W."/>
            <person name="Bertrand D."/>
            <person name="Gao S."/>
            <person name="Seet Q."/>
            <person name="Wongkham S."/>
            <person name="Teh B.T."/>
            <person name="Wongkham C."/>
            <person name="Intapan P.M."/>
            <person name="Maleewong W."/>
            <person name="Yang X."/>
            <person name="Hu M."/>
            <person name="Wang Z."/>
            <person name="Hofmann A."/>
            <person name="Sternberg P.W."/>
            <person name="Tan P."/>
            <person name="Wang J."/>
            <person name="Gasser R.B."/>
        </authorList>
    </citation>
    <scope>NUCLEOTIDE SEQUENCE [LARGE SCALE GENOMIC DNA]</scope>
</reference>
<protein>
    <submittedName>
        <fullName evidence="1">Uncharacterized protein</fullName>
    </submittedName>
</protein>
<dbReference type="KEGG" id="ovi:T265_06457"/>
<keyword evidence="2" id="KW-1185">Reference proteome</keyword>
<accession>A0A074ZKH4</accession>
<dbReference type="EMBL" id="KL596752">
    <property type="protein sequence ID" value="KER26262.1"/>
    <property type="molecule type" value="Genomic_DNA"/>
</dbReference>
<dbReference type="Proteomes" id="UP000054324">
    <property type="component" value="Unassembled WGS sequence"/>
</dbReference>